<dbReference type="KEGG" id="mcai:MCCG_0982"/>
<proteinExistence type="predicted"/>
<sequence>MKKLSLLLATITVFASTGFTYVSLKNIAIKRDTKEEQITKEINVLKEELKQKQKAIKDLKDNFNSRVAKINSSNNEIKKIEKEVNTLNDQLLINNDQLKQLSSDSIRINKELKNDIDQMNNNKVESDRLEKELKEVEKQIYKVLIELTNESNLSEKLNKKANDLIK</sequence>
<dbReference type="RefSeq" id="WP_019269752.1">
    <property type="nucleotide sequence ID" value="NZ_CP006959.1"/>
</dbReference>
<evidence type="ECO:0000313" key="2">
    <source>
        <dbReference type="EMBL" id="AJK51896.1"/>
    </source>
</evidence>
<keyword evidence="3" id="KW-1185">Reference proteome</keyword>
<name>A0A9N7BFJ3_MYCCC</name>
<evidence type="ECO:0000256" key="1">
    <source>
        <dbReference type="SAM" id="Coils"/>
    </source>
</evidence>
<keyword evidence="1" id="KW-0175">Coiled coil</keyword>
<organism evidence="2 3">
    <name type="scientific">Mycoplasma capricolum subsp. capripneumoniae 87001</name>
    <dbReference type="NCBI Taxonomy" id="1124992"/>
    <lineage>
        <taxon>Bacteria</taxon>
        <taxon>Bacillati</taxon>
        <taxon>Mycoplasmatota</taxon>
        <taxon>Mollicutes</taxon>
        <taxon>Mycoplasmataceae</taxon>
        <taxon>Mycoplasma</taxon>
    </lineage>
</organism>
<evidence type="ECO:0000313" key="3">
    <source>
        <dbReference type="Proteomes" id="UP000031910"/>
    </source>
</evidence>
<accession>A0A9N7BFJ3</accession>
<gene>
    <name evidence="2" type="ORF">MCCG_0982</name>
</gene>
<evidence type="ECO:0008006" key="4">
    <source>
        <dbReference type="Google" id="ProtNLM"/>
    </source>
</evidence>
<protein>
    <recommendedName>
        <fullName evidence="4">Chromosome partition protein Smc</fullName>
    </recommendedName>
</protein>
<dbReference type="AlphaFoldDB" id="A0A9N7BFJ3"/>
<reference evidence="2 3" key="1">
    <citation type="submission" date="2013-12" db="EMBL/GenBank/DDBJ databases">
        <authorList>
            <person name="Wang R."/>
            <person name="Li Y."/>
            <person name="Zheng H."/>
            <person name="Xin J."/>
        </authorList>
    </citation>
    <scope>NUCLEOTIDE SEQUENCE [LARGE SCALE GENOMIC DNA]</scope>
    <source>
        <strain evidence="2 3">87001</strain>
    </source>
</reference>
<dbReference type="Proteomes" id="UP000031910">
    <property type="component" value="Chromosome"/>
</dbReference>
<feature type="coiled-coil region" evidence="1">
    <location>
        <begin position="35"/>
        <end position="146"/>
    </location>
</feature>
<dbReference type="EMBL" id="CP006959">
    <property type="protein sequence ID" value="AJK51896.1"/>
    <property type="molecule type" value="Genomic_DNA"/>
</dbReference>